<evidence type="ECO:0000256" key="7">
    <source>
        <dbReference type="SAM" id="SignalP"/>
    </source>
</evidence>
<dbReference type="CDD" id="cd08504">
    <property type="entry name" value="PBP2_OppA"/>
    <property type="match status" value="1"/>
</dbReference>
<gene>
    <name evidence="9" type="ORF">B7717_05180</name>
</gene>
<evidence type="ECO:0000313" key="9">
    <source>
        <dbReference type="EMBL" id="ORO61252.1"/>
    </source>
</evidence>
<dbReference type="Gene3D" id="3.10.105.10">
    <property type="entry name" value="Dipeptide-binding Protein, Domain 3"/>
    <property type="match status" value="1"/>
</dbReference>
<dbReference type="InterPro" id="IPR030678">
    <property type="entry name" value="Peptide/Ni-bd"/>
</dbReference>
<evidence type="ECO:0000256" key="1">
    <source>
        <dbReference type="ARBA" id="ARBA00004193"/>
    </source>
</evidence>
<dbReference type="RefSeq" id="WP_084944317.1">
    <property type="nucleotide sequence ID" value="NZ_NCUO01000011.1"/>
</dbReference>
<dbReference type="InterPro" id="IPR039424">
    <property type="entry name" value="SBP_5"/>
</dbReference>
<organism evidence="9 10">
    <name type="scientific">Streptococcus oralis subsp. oralis</name>
    <dbReference type="NCBI Taxonomy" id="1891914"/>
    <lineage>
        <taxon>Bacteria</taxon>
        <taxon>Bacillati</taxon>
        <taxon>Bacillota</taxon>
        <taxon>Bacilli</taxon>
        <taxon>Lactobacillales</taxon>
        <taxon>Streptococcaceae</taxon>
        <taxon>Streptococcus</taxon>
    </lineage>
</organism>
<feature type="domain" description="Solute-binding protein family 5" evidence="8">
    <location>
        <begin position="77"/>
        <end position="518"/>
    </location>
</feature>
<dbReference type="GO" id="GO:0005524">
    <property type="term" value="F:ATP binding"/>
    <property type="evidence" value="ECO:0007669"/>
    <property type="project" value="UniProtKB-KW"/>
</dbReference>
<dbReference type="AlphaFoldDB" id="A0A1X1HJY3"/>
<comment type="similarity">
    <text evidence="2">Belongs to the bacterial solute-binding protein 5 family.</text>
</comment>
<keyword evidence="4 7" id="KW-0732">Signal</keyword>
<accession>A0A1X1HJY3</accession>
<dbReference type="InterPro" id="IPR000914">
    <property type="entry name" value="SBP_5_dom"/>
</dbReference>
<evidence type="ECO:0000259" key="8">
    <source>
        <dbReference type="Pfam" id="PF00496"/>
    </source>
</evidence>
<comment type="caution">
    <text evidence="9">The sequence shown here is derived from an EMBL/GenBank/DDBJ whole genome shotgun (WGS) entry which is preliminary data.</text>
</comment>
<dbReference type="PROSITE" id="PS51257">
    <property type="entry name" value="PROKAR_LIPOPROTEIN"/>
    <property type="match status" value="1"/>
</dbReference>
<dbReference type="GO" id="GO:1904680">
    <property type="term" value="F:peptide transmembrane transporter activity"/>
    <property type="evidence" value="ECO:0007669"/>
    <property type="project" value="TreeGrafter"/>
</dbReference>
<feature type="signal peptide" evidence="7">
    <location>
        <begin position="1"/>
        <end position="21"/>
    </location>
</feature>
<name>A0A1X1HJY3_STROR</name>
<evidence type="ECO:0000256" key="5">
    <source>
        <dbReference type="ARBA" id="ARBA00022856"/>
    </source>
</evidence>
<evidence type="ECO:0000256" key="6">
    <source>
        <dbReference type="ARBA" id="ARBA00022927"/>
    </source>
</evidence>
<dbReference type="Gene3D" id="3.40.190.10">
    <property type="entry name" value="Periplasmic binding protein-like II"/>
    <property type="match status" value="1"/>
</dbReference>
<dbReference type="GO" id="GO:0043190">
    <property type="term" value="C:ATP-binding cassette (ABC) transporter complex"/>
    <property type="evidence" value="ECO:0007669"/>
    <property type="project" value="InterPro"/>
</dbReference>
<proteinExistence type="inferred from homology"/>
<dbReference type="PANTHER" id="PTHR30290:SF10">
    <property type="entry name" value="PERIPLASMIC OLIGOPEPTIDE-BINDING PROTEIN-RELATED"/>
    <property type="match status" value="1"/>
</dbReference>
<sequence length="660" mass="73332">MKSSKLLALAGVTLLAAATLAACSGSSSNAKGEKTFSYIYETDPDNLNYLTTGKAATANITSNVIDGLLENDRYGNFVPSMAEDWSVSKDGLTYTYTLRKDAKWYTSEGEEYAEVKAQDFVTGLKYAADKKSDGLYLVQESIKGLDAYVKGEITDFSQVGIKALDDYTVQYTLNKPESFWNSKTTMGVLAPVNEEFLNSKGDDFAKGTDPSSILYNGPFLLKSIVAKSSVEFEKNPNYWDKDNVHLDKVKLSFWDGQDTNKPTEAFKDGSFTMARLFPTSASYSETEKTFKDNIVYTQQDSTTYLVGTNIDRQSYKYTSKPTDEEKASTKKALLNKDFRQAIAFGFDRTAYASQVNGASGATKLLRNLFVPPTFVQADGKNFGELVKEKLVTYGDEWSNVNLDDAQDGLYNPDKAKAEFAKAKAALQAEGVKFPIHLDMPVDQTNTTKVQRVQSFKQSVEENLGSDNVVIDIQQLQKDDVQNITYFAETAAGEDWDISDNVGWSPDYIDPSTYLDIIKPSVGENTKTYLGFDSGTNNAAAKQVGLEDYEKMVVEAGEETTDVSKRYEKYAAAQAWLTDSALLIPTTSQTGRPMLSKMVPFTLPFAYSGNKGMSEALLYKYLEVQDKAVTTDEYQKAQEKWLKEKEESNKKAQEELANHVK</sequence>
<dbReference type="PIRSF" id="PIRSF002741">
    <property type="entry name" value="MppA"/>
    <property type="match status" value="1"/>
</dbReference>
<evidence type="ECO:0000256" key="2">
    <source>
        <dbReference type="ARBA" id="ARBA00005695"/>
    </source>
</evidence>
<reference evidence="9 10" key="1">
    <citation type="journal article" date="2016" name="Eur. J. Clin. Microbiol. Infect. Dis.">
        <title>Whole genome sequencing as a tool for phylogenetic analysis of clinical strains of Mitis group streptococci.</title>
        <authorList>
            <person name="Rasmussen L.H."/>
            <person name="Dargis R."/>
            <person name="Hojholt K."/>
            <person name="Christensen J.J."/>
            <person name="Skovgaard O."/>
            <person name="Justesen U.S."/>
            <person name="Rosenvinge F.S."/>
            <person name="Moser C."/>
            <person name="Lukjancenko O."/>
            <person name="Rasmussen S."/>
            <person name="Nielsen X.C."/>
        </authorList>
    </citation>
    <scope>NUCLEOTIDE SEQUENCE [LARGE SCALE GENOMIC DNA]</scope>
    <source>
        <strain evidence="9 10">OD_336064_07</strain>
    </source>
</reference>
<keyword evidence="5" id="KW-0571">Peptide transport</keyword>
<evidence type="ECO:0000256" key="3">
    <source>
        <dbReference type="ARBA" id="ARBA00022448"/>
    </source>
</evidence>
<dbReference type="GO" id="GO:0042597">
    <property type="term" value="C:periplasmic space"/>
    <property type="evidence" value="ECO:0007669"/>
    <property type="project" value="UniProtKB-ARBA"/>
</dbReference>
<dbReference type="EMBL" id="NCUO01000011">
    <property type="protein sequence ID" value="ORO61252.1"/>
    <property type="molecule type" value="Genomic_DNA"/>
</dbReference>
<feature type="chain" id="PRO_5038420425" evidence="7">
    <location>
        <begin position="22"/>
        <end position="660"/>
    </location>
</feature>
<dbReference type="SUPFAM" id="SSF53850">
    <property type="entry name" value="Periplasmic binding protein-like II"/>
    <property type="match status" value="1"/>
</dbReference>
<keyword evidence="3" id="KW-0813">Transport</keyword>
<dbReference type="PROSITE" id="PS01040">
    <property type="entry name" value="SBP_BACTERIAL_5"/>
    <property type="match status" value="1"/>
</dbReference>
<protein>
    <submittedName>
        <fullName evidence="9">Peptide ABC transporter ATP-binding protein</fullName>
    </submittedName>
</protein>
<dbReference type="PANTHER" id="PTHR30290">
    <property type="entry name" value="PERIPLASMIC BINDING COMPONENT OF ABC TRANSPORTER"/>
    <property type="match status" value="1"/>
</dbReference>
<keyword evidence="9" id="KW-0547">Nucleotide-binding</keyword>
<keyword evidence="9" id="KW-0067">ATP-binding</keyword>
<evidence type="ECO:0000313" key="10">
    <source>
        <dbReference type="Proteomes" id="UP000193121"/>
    </source>
</evidence>
<dbReference type="Proteomes" id="UP000193121">
    <property type="component" value="Unassembled WGS sequence"/>
</dbReference>
<keyword evidence="6" id="KW-0653">Protein transport</keyword>
<dbReference type="GO" id="GO:0015833">
    <property type="term" value="P:peptide transport"/>
    <property type="evidence" value="ECO:0007669"/>
    <property type="project" value="UniProtKB-KW"/>
</dbReference>
<dbReference type="InterPro" id="IPR023765">
    <property type="entry name" value="SBP_5_CS"/>
</dbReference>
<comment type="subcellular location">
    <subcellularLocation>
        <location evidence="1">Cell membrane</location>
        <topology evidence="1">Lipid-anchor</topology>
    </subcellularLocation>
</comment>
<dbReference type="GO" id="GO:0015031">
    <property type="term" value="P:protein transport"/>
    <property type="evidence" value="ECO:0007669"/>
    <property type="project" value="UniProtKB-KW"/>
</dbReference>
<dbReference type="Pfam" id="PF00496">
    <property type="entry name" value="SBP_bac_5"/>
    <property type="match status" value="1"/>
</dbReference>
<evidence type="ECO:0000256" key="4">
    <source>
        <dbReference type="ARBA" id="ARBA00022729"/>
    </source>
</evidence>